<protein>
    <submittedName>
        <fullName evidence="1">MarR family transcriptional regulator</fullName>
    </submittedName>
</protein>
<reference evidence="1" key="1">
    <citation type="submission" date="2017-02" db="UniProtKB">
        <authorList>
            <consortium name="WormBaseParasite"/>
        </authorList>
    </citation>
    <scope>IDENTIFICATION</scope>
</reference>
<dbReference type="WBParaSite" id="HNAJ_0001096001-mRNA-1">
    <property type="protein sequence ID" value="HNAJ_0001096001-mRNA-1"/>
    <property type="gene ID" value="HNAJ_0001096001"/>
</dbReference>
<organism evidence="1">
    <name type="scientific">Rodentolepis nana</name>
    <name type="common">Dwarf tapeworm</name>
    <name type="synonym">Hymenolepis nana</name>
    <dbReference type="NCBI Taxonomy" id="102285"/>
    <lineage>
        <taxon>Eukaryota</taxon>
        <taxon>Metazoa</taxon>
        <taxon>Spiralia</taxon>
        <taxon>Lophotrochozoa</taxon>
        <taxon>Platyhelminthes</taxon>
        <taxon>Cestoda</taxon>
        <taxon>Eucestoda</taxon>
        <taxon>Cyclophyllidea</taxon>
        <taxon>Hymenolepididae</taxon>
        <taxon>Rodentolepis</taxon>
    </lineage>
</organism>
<sequence>LERMYTYSTSLAHTTQRSVAGTRTIPGRESLERFSEAGSELIGFERLRRHLCLTLPELLDTIESLRDLC</sequence>
<accession>A0A0R3TTD1</accession>
<proteinExistence type="predicted"/>
<dbReference type="AlphaFoldDB" id="A0A0R3TTD1"/>
<name>A0A0R3TTD1_RODNA</name>
<evidence type="ECO:0000313" key="1">
    <source>
        <dbReference type="WBParaSite" id="HNAJ_0001096001-mRNA-1"/>
    </source>
</evidence>